<protein>
    <submittedName>
        <fullName evidence="2">Uncharacterized protein</fullName>
    </submittedName>
</protein>
<dbReference type="GO" id="GO:0006310">
    <property type="term" value="P:DNA recombination"/>
    <property type="evidence" value="ECO:0007669"/>
    <property type="project" value="UniProtKB-KW"/>
</dbReference>
<evidence type="ECO:0000256" key="1">
    <source>
        <dbReference type="ARBA" id="ARBA00023172"/>
    </source>
</evidence>
<dbReference type="GO" id="GO:0015074">
    <property type="term" value="P:DNA integration"/>
    <property type="evidence" value="ECO:0007669"/>
    <property type="project" value="InterPro"/>
</dbReference>
<keyword evidence="3" id="KW-1185">Reference proteome</keyword>
<dbReference type="PANTHER" id="PTHR33480:SF1">
    <property type="entry name" value="TYR RECOMBINASE DOMAIN-CONTAINING PROTEIN"/>
    <property type="match status" value="1"/>
</dbReference>
<comment type="caution">
    <text evidence="2">The sequence shown here is derived from an EMBL/GenBank/DDBJ whole genome shotgun (WGS) entry which is preliminary data.</text>
</comment>
<dbReference type="InterPro" id="IPR011010">
    <property type="entry name" value="DNA_brk_join_enz"/>
</dbReference>
<dbReference type="Gene3D" id="1.10.443.10">
    <property type="entry name" value="Intergrase catalytic core"/>
    <property type="match status" value="1"/>
</dbReference>
<reference evidence="2 3" key="1">
    <citation type="submission" date="2023-03" db="EMBL/GenBank/DDBJ databases">
        <title>Genome insight into feeding habits of ladybird beetles.</title>
        <authorList>
            <person name="Li H.-S."/>
            <person name="Huang Y.-H."/>
            <person name="Pang H."/>
        </authorList>
    </citation>
    <scope>NUCLEOTIDE SEQUENCE [LARGE SCALE GENOMIC DNA]</scope>
    <source>
        <strain evidence="2">SYSU_2023b</strain>
        <tissue evidence="2">Whole body</tissue>
    </source>
</reference>
<dbReference type="EMBL" id="JARQZJ010000065">
    <property type="protein sequence ID" value="KAK9880498.1"/>
    <property type="molecule type" value="Genomic_DNA"/>
</dbReference>
<dbReference type="InterPro" id="IPR013762">
    <property type="entry name" value="Integrase-like_cat_sf"/>
</dbReference>
<keyword evidence="1" id="KW-0233">DNA recombination</keyword>
<sequence>MIVRDDRSEISIFDNIVLPMSQTWHKRDENSEIVNNIAMEAENTFGINTQYSIPDVNIVDKKQECSNANNKQSKIKILSNVILLPMSGVDQTEQNLEVLPTIAMKTPNFSQEKEQPNFWLSHDIQDLDDRDDLVELKENQTTDISTPLIIISPREAYQGLQSDALHNIVVEDPFTISLGSFPKITENCGILSAEHDESIEPEELTTHLPEICAVDLKTKSLQNNSNKHIHILEEEVEKTKVKHYKDKKTFCPYCDLNVSHFSRHLSTYHSGELKVQEIHSMKPNSKQRRNAIIALAKEGNFLFNKTSTILRPVRRVERHAKRCNQNNSSDSARKMPRIDGQSTLLRGSIIHDVLLKEKLFPRMRADEVALVVKKDKLICSYGLSYLKGRRSKGNIDFVRQTMRRLARLLMFARSENNCIKELLDLLFPKHFDLIIRGVKKIGRYNYDTENFESPTLAVNFGTLLKKCCSLAYVHYLQIENSEDKRKEVKTLRKLFESQWADEISAQAGADLSSQKWNKKELLPLTSDLKILNEYLNEKAQISSDCLQVCEKNITAYKTLKEVLYCQIILLNRRRPAEVAQIKTNSFQLLHTNELSNEFENCLTQTERILLNSFSRLVIRGKRGRGVAILLSPTMKGHFEELLKVRHHFVSNNNDYIFHTSGFTCLDGTKILRKYAMNCKLQFPNNITATRLRKHLATVTQLLQFSEQDLEQLSTFMGHTIKTHCNFYRLTDNMYQTAKVSKLLLLSTNEGLEKYKGMKLDDIDIALDPIEEDIAPTDFEVEEEPEEKVTSMKAVKCAEEAKKRIRHERIPWSIIEKHKINEYFSDHIQRKRAPKESEVKIFVKKNPNFENRKWTSIKAVVQNIYTSKLSV</sequence>
<proteinExistence type="predicted"/>
<evidence type="ECO:0000313" key="2">
    <source>
        <dbReference type="EMBL" id="KAK9880498.1"/>
    </source>
</evidence>
<gene>
    <name evidence="2" type="ORF">WA026_011738</name>
</gene>
<dbReference type="GO" id="GO:0003677">
    <property type="term" value="F:DNA binding"/>
    <property type="evidence" value="ECO:0007669"/>
    <property type="project" value="InterPro"/>
</dbReference>
<organism evidence="2 3">
    <name type="scientific">Henosepilachna vigintioctopunctata</name>
    <dbReference type="NCBI Taxonomy" id="420089"/>
    <lineage>
        <taxon>Eukaryota</taxon>
        <taxon>Metazoa</taxon>
        <taxon>Ecdysozoa</taxon>
        <taxon>Arthropoda</taxon>
        <taxon>Hexapoda</taxon>
        <taxon>Insecta</taxon>
        <taxon>Pterygota</taxon>
        <taxon>Neoptera</taxon>
        <taxon>Endopterygota</taxon>
        <taxon>Coleoptera</taxon>
        <taxon>Polyphaga</taxon>
        <taxon>Cucujiformia</taxon>
        <taxon>Coccinelloidea</taxon>
        <taxon>Coccinellidae</taxon>
        <taxon>Epilachninae</taxon>
        <taxon>Epilachnini</taxon>
        <taxon>Henosepilachna</taxon>
    </lineage>
</organism>
<dbReference type="AlphaFoldDB" id="A0AAW1UH24"/>
<accession>A0AAW1UH24</accession>
<dbReference type="Proteomes" id="UP001431783">
    <property type="component" value="Unassembled WGS sequence"/>
</dbReference>
<dbReference type="PANTHER" id="PTHR33480">
    <property type="entry name" value="SET DOMAIN-CONTAINING PROTEIN-RELATED"/>
    <property type="match status" value="1"/>
</dbReference>
<evidence type="ECO:0000313" key="3">
    <source>
        <dbReference type="Proteomes" id="UP001431783"/>
    </source>
</evidence>
<name>A0AAW1UH24_9CUCU</name>
<dbReference type="SUPFAM" id="SSF56349">
    <property type="entry name" value="DNA breaking-rejoining enzymes"/>
    <property type="match status" value="1"/>
</dbReference>